<dbReference type="RefSeq" id="XP_053587393.1">
    <property type="nucleotide sequence ID" value="XM_053727816.1"/>
</dbReference>
<sequence length="305" mass="33480">MLNLLLHTISNSWEHGSTSRENSVGIQVLSDVNITFHDGLVGGLVDSSSFHSDESWLEENFWATESLVSDGDDLSVWKLEVVSDVTELFLDVTNDFTFGGGGEGVSTLGEDLHHVVGQVTSSKIKTLDGMWKSISLKGCYWHSVGNTISGIKNDSGGSSGSIKGENSLNVDVHGWSVEGLKHDLSHLFSVTLWVQWSLSEENWMLFWSNSELIVESVMPDLLHIIPVGDDSVLNWILESEDSSLRLGLVSNIRIFLSHADHDSLMTWTANDRWEDGTWSIVSGKSGFAHSGSIVNNESGDFVFHG</sequence>
<dbReference type="GeneID" id="78774983"/>
<accession>A0A6A5H4Z1</accession>
<dbReference type="EMBL" id="WUAV01000003">
    <property type="protein sequence ID" value="KAF1762089.1"/>
    <property type="molecule type" value="Genomic_DNA"/>
</dbReference>
<comment type="caution">
    <text evidence="1">The sequence shown here is derived from an EMBL/GenBank/DDBJ whole genome shotgun (WGS) entry which is preliminary data.</text>
</comment>
<dbReference type="AlphaFoldDB" id="A0A6A5H4Z1"/>
<dbReference type="Proteomes" id="UP000483820">
    <property type="component" value="Chromosome III"/>
</dbReference>
<proteinExistence type="predicted"/>
<evidence type="ECO:0000313" key="1">
    <source>
        <dbReference type="EMBL" id="KAF1762089.1"/>
    </source>
</evidence>
<protein>
    <submittedName>
        <fullName evidence="1">Uncharacterized protein</fullName>
    </submittedName>
</protein>
<gene>
    <name evidence="1" type="ORF">GCK72_010351</name>
</gene>
<dbReference type="CTD" id="78774983"/>
<name>A0A6A5H4Z1_CAERE</name>
<dbReference type="KEGG" id="crq:GCK72_010351"/>
<reference evidence="1 2" key="1">
    <citation type="submission" date="2019-12" db="EMBL/GenBank/DDBJ databases">
        <title>Chromosome-level assembly of the Caenorhabditis remanei genome.</title>
        <authorList>
            <person name="Teterina A.A."/>
            <person name="Willis J.H."/>
            <person name="Phillips P.C."/>
        </authorList>
    </citation>
    <scope>NUCLEOTIDE SEQUENCE [LARGE SCALE GENOMIC DNA]</scope>
    <source>
        <strain evidence="1 2">PX506</strain>
        <tissue evidence="1">Whole organism</tissue>
    </source>
</reference>
<organism evidence="1 2">
    <name type="scientific">Caenorhabditis remanei</name>
    <name type="common">Caenorhabditis vulgaris</name>
    <dbReference type="NCBI Taxonomy" id="31234"/>
    <lineage>
        <taxon>Eukaryota</taxon>
        <taxon>Metazoa</taxon>
        <taxon>Ecdysozoa</taxon>
        <taxon>Nematoda</taxon>
        <taxon>Chromadorea</taxon>
        <taxon>Rhabditida</taxon>
        <taxon>Rhabditina</taxon>
        <taxon>Rhabditomorpha</taxon>
        <taxon>Rhabditoidea</taxon>
        <taxon>Rhabditidae</taxon>
        <taxon>Peloderinae</taxon>
        <taxon>Caenorhabditis</taxon>
    </lineage>
</organism>
<evidence type="ECO:0000313" key="2">
    <source>
        <dbReference type="Proteomes" id="UP000483820"/>
    </source>
</evidence>